<reference evidence="3 4" key="1">
    <citation type="submission" date="2014-06" db="EMBL/GenBank/DDBJ databases">
        <title>Evolutionary Origins and Diversification of the Mycorrhizal Mutualists.</title>
        <authorList>
            <consortium name="DOE Joint Genome Institute"/>
            <consortium name="Mycorrhizal Genomics Consortium"/>
            <person name="Kohler A."/>
            <person name="Kuo A."/>
            <person name="Nagy L.G."/>
            <person name="Floudas D."/>
            <person name="Copeland A."/>
            <person name="Barry K.W."/>
            <person name="Cichocki N."/>
            <person name="Veneault-Fourrey C."/>
            <person name="LaButti K."/>
            <person name="Lindquist E.A."/>
            <person name="Lipzen A."/>
            <person name="Lundell T."/>
            <person name="Morin E."/>
            <person name="Murat C."/>
            <person name="Riley R."/>
            <person name="Ohm R."/>
            <person name="Sun H."/>
            <person name="Tunlid A."/>
            <person name="Henrissat B."/>
            <person name="Grigoriev I.V."/>
            <person name="Hibbett D.S."/>
            <person name="Martin F."/>
        </authorList>
    </citation>
    <scope>NUCLEOTIDE SEQUENCE [LARGE SCALE GENOMIC DNA]</scope>
    <source>
        <strain evidence="3 4">SS14</strain>
    </source>
</reference>
<keyword evidence="4" id="KW-1185">Reference proteome</keyword>
<feature type="transmembrane region" description="Helical" evidence="1">
    <location>
        <begin position="53"/>
        <end position="77"/>
    </location>
</feature>
<feature type="transmembrane region" description="Helical" evidence="1">
    <location>
        <begin position="6"/>
        <end position="32"/>
    </location>
</feature>
<gene>
    <name evidence="3" type="ORF">M422DRAFT_48280</name>
</gene>
<name>A0A0C9UGM8_SPHS4</name>
<dbReference type="InterPro" id="IPR045340">
    <property type="entry name" value="DUF6533"/>
</dbReference>
<dbReference type="OrthoDB" id="2803471at2759"/>
<organism evidence="3 4">
    <name type="scientific">Sphaerobolus stellatus (strain SS14)</name>
    <dbReference type="NCBI Taxonomy" id="990650"/>
    <lineage>
        <taxon>Eukaryota</taxon>
        <taxon>Fungi</taxon>
        <taxon>Dikarya</taxon>
        <taxon>Basidiomycota</taxon>
        <taxon>Agaricomycotina</taxon>
        <taxon>Agaricomycetes</taxon>
        <taxon>Phallomycetidae</taxon>
        <taxon>Geastrales</taxon>
        <taxon>Sphaerobolaceae</taxon>
        <taxon>Sphaerobolus</taxon>
    </lineage>
</organism>
<accession>A0A0C9UGM8</accession>
<evidence type="ECO:0000313" key="4">
    <source>
        <dbReference type="Proteomes" id="UP000054279"/>
    </source>
</evidence>
<keyword evidence="1" id="KW-0812">Transmembrane</keyword>
<feature type="transmembrane region" description="Helical" evidence="1">
    <location>
        <begin position="109"/>
        <end position="132"/>
    </location>
</feature>
<dbReference type="Pfam" id="PF20151">
    <property type="entry name" value="DUF6533"/>
    <property type="match status" value="1"/>
</dbReference>
<evidence type="ECO:0000259" key="2">
    <source>
        <dbReference type="Pfam" id="PF20151"/>
    </source>
</evidence>
<dbReference type="Proteomes" id="UP000054279">
    <property type="component" value="Unassembled WGS sequence"/>
</dbReference>
<dbReference type="EMBL" id="KN837131">
    <property type="protein sequence ID" value="KIJ42233.1"/>
    <property type="molecule type" value="Genomic_DNA"/>
</dbReference>
<proteinExistence type="predicted"/>
<dbReference type="HOGENOM" id="CLU_970346_0_0_1"/>
<dbReference type="AlphaFoldDB" id="A0A0C9UGM8"/>
<protein>
    <recommendedName>
        <fullName evidence="2">DUF6533 domain-containing protein</fullName>
    </recommendedName>
</protein>
<feature type="domain" description="DUF6533" evidence="2">
    <location>
        <begin position="21"/>
        <end position="63"/>
    </location>
</feature>
<evidence type="ECO:0000313" key="3">
    <source>
        <dbReference type="EMBL" id="KIJ42233.1"/>
    </source>
</evidence>
<keyword evidence="1" id="KW-0472">Membrane</keyword>
<sequence>MTNIFYNVACILSSISVTGNYVTVAGVVLLIYDTLLVVGREVQLVWKRPRRMGSILYIIARYGHLFNFMLYWLGLFWTNSSTEFDLFSWATPNNSPHLESSRVCNSVQVVINITNLLGATAVHAFFLVRVYAICRDNRRWMTLVPLLTCTSSRSENNRLPYLEDLENVEDTSVAGCTVHTYWAASKARIIAAWNIELTVTEHPSIAGVDAIVENAISTILTCHFHLDLVERNAGIERGGSDLNHGGDLPWLRTMFFRFSNNIDADFGEHPTFPNPEAKEKCSSSNTP</sequence>
<evidence type="ECO:0000256" key="1">
    <source>
        <dbReference type="SAM" id="Phobius"/>
    </source>
</evidence>
<keyword evidence="1" id="KW-1133">Transmembrane helix</keyword>